<accession>A0A6N9YUE8</accession>
<name>A0A6N9YUE8_9ACTN</name>
<dbReference type="InterPro" id="IPR050362">
    <property type="entry name" value="Cation-dep_OMT"/>
</dbReference>
<dbReference type="GO" id="GO:0032259">
    <property type="term" value="P:methylation"/>
    <property type="evidence" value="ECO:0007669"/>
    <property type="project" value="UniProtKB-KW"/>
</dbReference>
<dbReference type="AlphaFoldDB" id="A0A6N9YUE8"/>
<evidence type="ECO:0000256" key="3">
    <source>
        <dbReference type="ARBA" id="ARBA00022691"/>
    </source>
</evidence>
<dbReference type="Pfam" id="PF01596">
    <property type="entry name" value="Methyltransf_3"/>
    <property type="match status" value="1"/>
</dbReference>
<dbReference type="RefSeq" id="WP_163821225.1">
    <property type="nucleotide sequence ID" value="NZ_JAAGOB010000021.1"/>
</dbReference>
<keyword evidence="5" id="KW-1185">Reference proteome</keyword>
<dbReference type="InterPro" id="IPR029063">
    <property type="entry name" value="SAM-dependent_MTases_sf"/>
</dbReference>
<dbReference type="PANTHER" id="PTHR10509:SF14">
    <property type="entry name" value="CAFFEOYL-COA O-METHYLTRANSFERASE 3-RELATED"/>
    <property type="match status" value="1"/>
</dbReference>
<comment type="caution">
    <text evidence="4">The sequence shown here is derived from an EMBL/GenBank/DDBJ whole genome shotgun (WGS) entry which is preliminary data.</text>
</comment>
<organism evidence="4 5">
    <name type="scientific">Phytoactinopolyspora alkaliphila</name>
    <dbReference type="NCBI Taxonomy" id="1783498"/>
    <lineage>
        <taxon>Bacteria</taxon>
        <taxon>Bacillati</taxon>
        <taxon>Actinomycetota</taxon>
        <taxon>Actinomycetes</taxon>
        <taxon>Jiangellales</taxon>
        <taxon>Jiangellaceae</taxon>
        <taxon>Phytoactinopolyspora</taxon>
    </lineage>
</organism>
<keyword evidence="1 4" id="KW-0489">Methyltransferase</keyword>
<gene>
    <name evidence="4" type="ORF">G1H11_24320</name>
</gene>
<keyword evidence="2 4" id="KW-0808">Transferase</keyword>
<evidence type="ECO:0000313" key="5">
    <source>
        <dbReference type="Proteomes" id="UP000469185"/>
    </source>
</evidence>
<dbReference type="PROSITE" id="PS51682">
    <property type="entry name" value="SAM_OMT_I"/>
    <property type="match status" value="1"/>
</dbReference>
<reference evidence="4 5" key="1">
    <citation type="submission" date="2020-02" db="EMBL/GenBank/DDBJ databases">
        <authorList>
            <person name="Li X.-J."/>
            <person name="Feng X.-M."/>
        </authorList>
    </citation>
    <scope>NUCLEOTIDE SEQUENCE [LARGE SCALE GENOMIC DNA]</scope>
    <source>
        <strain evidence="4 5">CGMCC 4.7225</strain>
    </source>
</reference>
<dbReference type="GO" id="GO:0008171">
    <property type="term" value="F:O-methyltransferase activity"/>
    <property type="evidence" value="ECO:0007669"/>
    <property type="project" value="InterPro"/>
</dbReference>
<dbReference type="EMBL" id="JAAGOB010000021">
    <property type="protein sequence ID" value="NED98429.1"/>
    <property type="molecule type" value="Genomic_DNA"/>
</dbReference>
<dbReference type="GO" id="GO:0008757">
    <property type="term" value="F:S-adenosylmethionine-dependent methyltransferase activity"/>
    <property type="evidence" value="ECO:0007669"/>
    <property type="project" value="TreeGrafter"/>
</dbReference>
<keyword evidence="3" id="KW-0949">S-adenosyl-L-methionine</keyword>
<dbReference type="Proteomes" id="UP000469185">
    <property type="component" value="Unassembled WGS sequence"/>
</dbReference>
<dbReference type="InterPro" id="IPR002935">
    <property type="entry name" value="SAM_O-MeTrfase"/>
</dbReference>
<sequence>MNQATQWDDVDRYVAQRLQLSDDVLESTLRASDDAGLPAINVAPNQGKMLQLFAQMQGARNILELGTLGGYSTIWLARALPPEGRLVTLEYDERNAEVARQNLARAGFAAMVDVRVGPALRTLPELADENAGPFDLVFIDANKEDTPEYFAWALRLSQVGSVIIVDNVVRAGALADESSTSPQVQGMRRFLDDLAQEERVDATVVQTVGSKGYDGFALAVVVAAGMIGDCREAPATSRS</sequence>
<dbReference type="Gene3D" id="3.40.50.150">
    <property type="entry name" value="Vaccinia Virus protein VP39"/>
    <property type="match status" value="1"/>
</dbReference>
<dbReference type="SUPFAM" id="SSF53335">
    <property type="entry name" value="S-adenosyl-L-methionine-dependent methyltransferases"/>
    <property type="match status" value="1"/>
</dbReference>
<dbReference type="PANTHER" id="PTHR10509">
    <property type="entry name" value="O-METHYLTRANSFERASE-RELATED"/>
    <property type="match status" value="1"/>
</dbReference>
<dbReference type="CDD" id="cd02440">
    <property type="entry name" value="AdoMet_MTases"/>
    <property type="match status" value="1"/>
</dbReference>
<evidence type="ECO:0000256" key="2">
    <source>
        <dbReference type="ARBA" id="ARBA00022679"/>
    </source>
</evidence>
<protein>
    <submittedName>
        <fullName evidence="4">O-methyltransferase</fullName>
    </submittedName>
</protein>
<evidence type="ECO:0000256" key="1">
    <source>
        <dbReference type="ARBA" id="ARBA00022603"/>
    </source>
</evidence>
<evidence type="ECO:0000313" key="4">
    <source>
        <dbReference type="EMBL" id="NED98429.1"/>
    </source>
</evidence>
<proteinExistence type="predicted"/>